<evidence type="ECO:0000256" key="1">
    <source>
        <dbReference type="SAM" id="MobiDB-lite"/>
    </source>
</evidence>
<accession>A0A7S0D2V3</accession>
<protein>
    <submittedName>
        <fullName evidence="2">Uncharacterized protein</fullName>
    </submittedName>
</protein>
<dbReference type="AlphaFoldDB" id="A0A7S0D2V3"/>
<gene>
    <name evidence="2" type="ORF">MSP1401_LOCUS5911</name>
</gene>
<name>A0A7S0D2V3_MICPS</name>
<dbReference type="EMBL" id="HBEN01007213">
    <property type="protein sequence ID" value="CAD8439719.1"/>
    <property type="molecule type" value="Transcribed_RNA"/>
</dbReference>
<feature type="compositionally biased region" description="Basic and acidic residues" evidence="1">
    <location>
        <begin position="137"/>
        <end position="155"/>
    </location>
</feature>
<sequence length="175" mass="19191">MAPFTGLKPEAVESLRYRAEDAARSVGKTAVREARVRELRAELLNSERLAAHFEDNPEDLNLLKHDVSLAKQPPLPHLSHLPGYLRGRKKLGGGEGASLDGDGKRLGGGKKERDPTYADVEEPSEFGGKKKRRRSSAKGEDKSGKAKPGEKKPLRAGDIFKAGRGRKKMGRSRSR</sequence>
<feature type="compositionally biased region" description="Basic and acidic residues" evidence="1">
    <location>
        <begin position="101"/>
        <end position="116"/>
    </location>
</feature>
<feature type="region of interest" description="Disordered" evidence="1">
    <location>
        <begin position="72"/>
        <end position="175"/>
    </location>
</feature>
<organism evidence="2">
    <name type="scientific">Micromonas pusilla</name>
    <name type="common">Picoplanktonic green alga</name>
    <name type="synonym">Chromulina pusilla</name>
    <dbReference type="NCBI Taxonomy" id="38833"/>
    <lineage>
        <taxon>Eukaryota</taxon>
        <taxon>Viridiplantae</taxon>
        <taxon>Chlorophyta</taxon>
        <taxon>Mamiellophyceae</taxon>
        <taxon>Mamiellales</taxon>
        <taxon>Mamiellaceae</taxon>
        <taxon>Micromonas</taxon>
    </lineage>
</organism>
<feature type="compositionally biased region" description="Basic residues" evidence="1">
    <location>
        <begin position="163"/>
        <end position="175"/>
    </location>
</feature>
<evidence type="ECO:0000313" key="2">
    <source>
        <dbReference type="EMBL" id="CAD8439719.1"/>
    </source>
</evidence>
<reference evidence="2" key="1">
    <citation type="submission" date="2021-01" db="EMBL/GenBank/DDBJ databases">
        <authorList>
            <person name="Corre E."/>
            <person name="Pelletier E."/>
            <person name="Niang G."/>
            <person name="Scheremetjew M."/>
            <person name="Finn R."/>
            <person name="Kale V."/>
            <person name="Holt S."/>
            <person name="Cochrane G."/>
            <person name="Meng A."/>
            <person name="Brown T."/>
            <person name="Cohen L."/>
        </authorList>
    </citation>
    <scope>NUCLEOTIDE SEQUENCE</scope>
    <source>
        <strain evidence="2">CCAC1681</strain>
    </source>
</reference>
<proteinExistence type="predicted"/>